<organism evidence="1 2">
    <name type="scientific">Rhizoctonia solani</name>
    <dbReference type="NCBI Taxonomy" id="456999"/>
    <lineage>
        <taxon>Eukaryota</taxon>
        <taxon>Fungi</taxon>
        <taxon>Dikarya</taxon>
        <taxon>Basidiomycota</taxon>
        <taxon>Agaricomycotina</taxon>
        <taxon>Agaricomycetes</taxon>
        <taxon>Cantharellales</taxon>
        <taxon>Ceratobasidiaceae</taxon>
        <taxon>Rhizoctonia</taxon>
    </lineage>
</organism>
<name>A0A8H3DVL6_9AGAM</name>
<proteinExistence type="predicted"/>
<protein>
    <submittedName>
        <fullName evidence="1">Uncharacterized protein</fullName>
    </submittedName>
</protein>
<dbReference type="SUPFAM" id="SSF50370">
    <property type="entry name" value="Ricin B-like lectins"/>
    <property type="match status" value="1"/>
</dbReference>
<evidence type="ECO:0000313" key="1">
    <source>
        <dbReference type="EMBL" id="CAE6539195.1"/>
    </source>
</evidence>
<dbReference type="AlphaFoldDB" id="A0A8H3DVL6"/>
<dbReference type="EMBL" id="CAJMWT010009646">
    <property type="protein sequence ID" value="CAE6539195.1"/>
    <property type="molecule type" value="Genomic_DNA"/>
</dbReference>
<dbReference type="Gene3D" id="2.80.10.50">
    <property type="match status" value="1"/>
</dbReference>
<reference evidence="1" key="1">
    <citation type="submission" date="2021-01" db="EMBL/GenBank/DDBJ databases">
        <authorList>
            <person name="Kaushik A."/>
        </authorList>
    </citation>
    <scope>NUCLEOTIDE SEQUENCE</scope>
    <source>
        <strain evidence="1">AG2-2IIIB</strain>
    </source>
</reference>
<dbReference type="Proteomes" id="UP000663843">
    <property type="component" value="Unassembled WGS sequence"/>
</dbReference>
<gene>
    <name evidence="1" type="ORF">RDB_LOCUS193082</name>
</gene>
<accession>A0A8H3DVL6</accession>
<comment type="caution">
    <text evidence="1">The sequence shown here is derived from an EMBL/GenBank/DDBJ whole genome shotgun (WGS) entry which is preliminary data.</text>
</comment>
<dbReference type="InterPro" id="IPR035992">
    <property type="entry name" value="Ricin_B-like_lectins"/>
</dbReference>
<sequence>MALPPGDYRVLTEDGKQSLFIPPPGLIGTPVEVVPSDMPLITVVHIEPRGDRYTLTRAEDPRGIPGAPVIGSFGPNPEPGQKVQIVPSGAEDTTEWRIEPLPHQPGTQNIYRIRPAEETGLGGLYWTATGNGQPVELIDFRDEPGQKWTFDRTGN</sequence>
<evidence type="ECO:0000313" key="2">
    <source>
        <dbReference type="Proteomes" id="UP000663843"/>
    </source>
</evidence>